<evidence type="ECO:0000256" key="1">
    <source>
        <dbReference type="SAM" id="MobiDB-lite"/>
    </source>
</evidence>
<evidence type="ECO:0000313" key="3">
    <source>
        <dbReference type="Proteomes" id="UP001497522"/>
    </source>
</evidence>
<dbReference type="EMBL" id="OZ023711">
    <property type="protein sequence ID" value="CAK9859185.1"/>
    <property type="molecule type" value="Genomic_DNA"/>
</dbReference>
<sequence>MAETDDVPHETDVPPQQQQQHQRQSFVFSRRCALRSFSRSSLALSVHLSSSVIFPPSTVVATRSATHRYANFQSVEPPLLLY</sequence>
<accession>A0ABP1A9K2</accession>
<dbReference type="Proteomes" id="UP001497522">
    <property type="component" value="Chromosome 10"/>
</dbReference>
<proteinExistence type="predicted"/>
<reference evidence="2" key="1">
    <citation type="submission" date="2024-03" db="EMBL/GenBank/DDBJ databases">
        <authorList>
            <consortium name="ELIXIR-Norway"/>
            <consortium name="Elixir Norway"/>
        </authorList>
    </citation>
    <scope>NUCLEOTIDE SEQUENCE</scope>
</reference>
<feature type="compositionally biased region" description="Basic and acidic residues" evidence="1">
    <location>
        <begin position="1"/>
        <end position="12"/>
    </location>
</feature>
<evidence type="ECO:0000313" key="2">
    <source>
        <dbReference type="EMBL" id="CAK9859185.1"/>
    </source>
</evidence>
<keyword evidence="3" id="KW-1185">Reference proteome</keyword>
<protein>
    <submittedName>
        <fullName evidence="2">Uncharacterized protein</fullName>
    </submittedName>
</protein>
<gene>
    <name evidence="2" type="ORF">CSSPJE1EN2_LOCUS2180</name>
</gene>
<feature type="region of interest" description="Disordered" evidence="1">
    <location>
        <begin position="1"/>
        <end position="24"/>
    </location>
</feature>
<name>A0ABP1A9K2_9BRYO</name>
<organism evidence="2 3">
    <name type="scientific">Sphagnum jensenii</name>
    <dbReference type="NCBI Taxonomy" id="128206"/>
    <lineage>
        <taxon>Eukaryota</taxon>
        <taxon>Viridiplantae</taxon>
        <taxon>Streptophyta</taxon>
        <taxon>Embryophyta</taxon>
        <taxon>Bryophyta</taxon>
        <taxon>Sphagnophytina</taxon>
        <taxon>Sphagnopsida</taxon>
        <taxon>Sphagnales</taxon>
        <taxon>Sphagnaceae</taxon>
        <taxon>Sphagnum</taxon>
    </lineage>
</organism>